<dbReference type="EMBL" id="CP011125">
    <property type="protein sequence ID" value="AKF05612.1"/>
    <property type="molecule type" value="Genomic_DNA"/>
</dbReference>
<dbReference type="Proteomes" id="UP000034883">
    <property type="component" value="Chromosome"/>
</dbReference>
<dbReference type="KEGG" id="samy:DB32_002761"/>
<keyword evidence="3" id="KW-1185">Reference proteome</keyword>
<feature type="signal peptide" evidence="1">
    <location>
        <begin position="1"/>
        <end position="15"/>
    </location>
</feature>
<reference evidence="2 3" key="1">
    <citation type="submission" date="2015-03" db="EMBL/GenBank/DDBJ databases">
        <title>Genome assembly of Sandaracinus amylolyticus DSM 53668.</title>
        <authorList>
            <person name="Sharma G."/>
            <person name="Subramanian S."/>
        </authorList>
    </citation>
    <scope>NUCLEOTIDE SEQUENCE [LARGE SCALE GENOMIC DNA]</scope>
    <source>
        <strain evidence="2 3">DSM 53668</strain>
    </source>
</reference>
<dbReference type="STRING" id="927083.DB32_002761"/>
<dbReference type="RefSeq" id="WP_053232867.1">
    <property type="nucleotide sequence ID" value="NZ_CP011125.1"/>
</dbReference>
<sequence length="277" mass="27803">MRSWSWMLAACAALAGCESSVPSFPPVTRDAGYECGDADGGSVACPSGEVCLQGFCYAQCSETRPCGPLEMCSAQGVCVASTTDAGPPVDGGPPDPCETTTCSDPTPFCRAGSCLACLEATGICPAPAPVCDLARGSCVAFDGGGGAICTACNMDADCTSVDPSLRCLTRSFPEPTERVCVPSCEGGAACPAGLECDAETLRCVPRFNYSCTGFRASLAARACASDAECAPVGASAADGLFTGSCSEDGVRPGLTCHVPCGVDADCPAGTCMTGFCR</sequence>
<protein>
    <submittedName>
        <fullName evidence="2">Tryptophan synthase alpha chain</fullName>
    </submittedName>
</protein>
<keyword evidence="1" id="KW-0732">Signal</keyword>
<accession>A0A0F6W279</accession>
<feature type="chain" id="PRO_5012745906" evidence="1">
    <location>
        <begin position="16"/>
        <end position="277"/>
    </location>
</feature>
<evidence type="ECO:0000313" key="3">
    <source>
        <dbReference type="Proteomes" id="UP000034883"/>
    </source>
</evidence>
<name>A0A0F6W279_9BACT</name>
<dbReference type="AlphaFoldDB" id="A0A0F6W279"/>
<evidence type="ECO:0000313" key="2">
    <source>
        <dbReference type="EMBL" id="AKF05612.1"/>
    </source>
</evidence>
<proteinExistence type="predicted"/>
<evidence type="ECO:0000256" key="1">
    <source>
        <dbReference type="SAM" id="SignalP"/>
    </source>
</evidence>
<organism evidence="2 3">
    <name type="scientific">Sandaracinus amylolyticus</name>
    <dbReference type="NCBI Taxonomy" id="927083"/>
    <lineage>
        <taxon>Bacteria</taxon>
        <taxon>Pseudomonadati</taxon>
        <taxon>Myxococcota</taxon>
        <taxon>Polyangia</taxon>
        <taxon>Polyangiales</taxon>
        <taxon>Sandaracinaceae</taxon>
        <taxon>Sandaracinus</taxon>
    </lineage>
</organism>
<gene>
    <name evidence="2" type="ORF">DB32_002761</name>
</gene>
<dbReference type="PROSITE" id="PS51257">
    <property type="entry name" value="PROKAR_LIPOPROTEIN"/>
    <property type="match status" value="1"/>
</dbReference>